<evidence type="ECO:0000256" key="4">
    <source>
        <dbReference type="SAM" id="Phobius"/>
    </source>
</evidence>
<keyword evidence="4" id="KW-0812">Transmembrane</keyword>
<evidence type="ECO:0000256" key="3">
    <source>
        <dbReference type="SAM" id="MobiDB-lite"/>
    </source>
</evidence>
<name>A0ABU2HMC5_9RHOB</name>
<dbReference type="Gene3D" id="1.20.120.1760">
    <property type="match status" value="1"/>
</dbReference>
<dbReference type="InterPro" id="IPR043130">
    <property type="entry name" value="CDP-OH_PTrfase_TM_dom"/>
</dbReference>
<evidence type="ECO:0000313" key="6">
    <source>
        <dbReference type="Proteomes" id="UP001269144"/>
    </source>
</evidence>
<feature type="compositionally biased region" description="Polar residues" evidence="3">
    <location>
        <begin position="1"/>
        <end position="17"/>
    </location>
</feature>
<evidence type="ECO:0000256" key="2">
    <source>
        <dbReference type="RuleBase" id="RU003750"/>
    </source>
</evidence>
<feature type="transmembrane region" description="Helical" evidence="4">
    <location>
        <begin position="200"/>
        <end position="218"/>
    </location>
</feature>
<comment type="caution">
    <text evidence="5">The sequence shown here is derived from an EMBL/GenBank/DDBJ whole genome shotgun (WGS) entry which is preliminary data.</text>
</comment>
<feature type="transmembrane region" description="Helical" evidence="4">
    <location>
        <begin position="224"/>
        <end position="244"/>
    </location>
</feature>
<dbReference type="PROSITE" id="PS00379">
    <property type="entry name" value="CDP_ALCOHOL_P_TRANSF"/>
    <property type="match status" value="1"/>
</dbReference>
<accession>A0ABU2HMC5</accession>
<dbReference type="InterPro" id="IPR000462">
    <property type="entry name" value="CDP-OH_P_trans"/>
</dbReference>
<evidence type="ECO:0000256" key="1">
    <source>
        <dbReference type="ARBA" id="ARBA00022679"/>
    </source>
</evidence>
<feature type="region of interest" description="Disordered" evidence="3">
    <location>
        <begin position="1"/>
        <end position="24"/>
    </location>
</feature>
<evidence type="ECO:0000313" key="5">
    <source>
        <dbReference type="EMBL" id="MDS9466186.1"/>
    </source>
</evidence>
<sequence length="249" mass="26699">MRKLQPLSSTDAGQSGPTRPREPATCRVTGYPVAVAIGTAALVACLAILPGPLMPSLATYALLVAVLPRLIRHFYPHPAFGACNTITLARAAMTLALLAPLASGEGGGRLVAGIAALALLLDGLDGWLARRSGLVSAFGARFDMEVDSALALIMSLHLLSAGRTGGEILILGFARPVFMFASWVFPWIGRPLPQRFRRKAICVLQLATLLVLQLPVADDPAFDWLARIAAGFLLWSFATDILWLRRHRQ</sequence>
<comment type="similarity">
    <text evidence="2">Belongs to the CDP-alcohol phosphatidyltransferase class-I family.</text>
</comment>
<proteinExistence type="inferred from homology"/>
<reference evidence="6" key="1">
    <citation type="submission" date="2023-07" db="EMBL/GenBank/DDBJ databases">
        <title>Paracoccus sp. MBLB3053 whole genome sequence.</title>
        <authorList>
            <person name="Hwang C.Y."/>
            <person name="Cho E.-S."/>
            <person name="Seo M.-J."/>
        </authorList>
    </citation>
    <scope>NUCLEOTIDE SEQUENCE [LARGE SCALE GENOMIC DNA]</scope>
    <source>
        <strain evidence="6">MBLB3053</strain>
    </source>
</reference>
<dbReference type="Proteomes" id="UP001269144">
    <property type="component" value="Unassembled WGS sequence"/>
</dbReference>
<organism evidence="5 6">
    <name type="scientific">Paracoccus aurantius</name>
    <dbReference type="NCBI Taxonomy" id="3073814"/>
    <lineage>
        <taxon>Bacteria</taxon>
        <taxon>Pseudomonadati</taxon>
        <taxon>Pseudomonadota</taxon>
        <taxon>Alphaproteobacteria</taxon>
        <taxon>Rhodobacterales</taxon>
        <taxon>Paracoccaceae</taxon>
        <taxon>Paracoccus</taxon>
    </lineage>
</organism>
<feature type="transmembrane region" description="Helical" evidence="4">
    <location>
        <begin position="28"/>
        <end position="51"/>
    </location>
</feature>
<gene>
    <name evidence="5" type="ORF">RGQ15_01150</name>
</gene>
<dbReference type="Pfam" id="PF01066">
    <property type="entry name" value="CDP-OH_P_transf"/>
    <property type="match status" value="1"/>
</dbReference>
<dbReference type="EMBL" id="JAVQLW010000001">
    <property type="protein sequence ID" value="MDS9466186.1"/>
    <property type="molecule type" value="Genomic_DNA"/>
</dbReference>
<keyword evidence="4" id="KW-1133">Transmembrane helix</keyword>
<keyword evidence="4" id="KW-0472">Membrane</keyword>
<feature type="transmembrane region" description="Helical" evidence="4">
    <location>
        <begin position="168"/>
        <end position="188"/>
    </location>
</feature>
<dbReference type="RefSeq" id="WP_311158380.1">
    <property type="nucleotide sequence ID" value="NZ_JAVQLW010000001.1"/>
</dbReference>
<keyword evidence="6" id="KW-1185">Reference proteome</keyword>
<dbReference type="InterPro" id="IPR048254">
    <property type="entry name" value="CDP_ALCOHOL_P_TRANSF_CS"/>
</dbReference>
<protein>
    <submittedName>
        <fullName evidence="5">CDP-alcohol phosphatidyltransferase family protein</fullName>
    </submittedName>
</protein>
<keyword evidence="1 2" id="KW-0808">Transferase</keyword>